<feature type="transmembrane region" description="Helical" evidence="6">
    <location>
        <begin position="306"/>
        <end position="326"/>
    </location>
</feature>
<dbReference type="SUPFAM" id="SSF103473">
    <property type="entry name" value="MFS general substrate transporter"/>
    <property type="match status" value="1"/>
</dbReference>
<evidence type="ECO:0000256" key="6">
    <source>
        <dbReference type="SAM" id="Phobius"/>
    </source>
</evidence>
<evidence type="ECO:0000256" key="2">
    <source>
        <dbReference type="ARBA" id="ARBA00022692"/>
    </source>
</evidence>
<dbReference type="PROSITE" id="PS50850">
    <property type="entry name" value="MFS"/>
    <property type="match status" value="1"/>
</dbReference>
<dbReference type="EMBL" id="JAUEPO010000006">
    <property type="protein sequence ID" value="KAK3320358.1"/>
    <property type="molecule type" value="Genomic_DNA"/>
</dbReference>
<feature type="transmembrane region" description="Helical" evidence="6">
    <location>
        <begin position="171"/>
        <end position="192"/>
    </location>
</feature>
<feature type="transmembrane region" description="Helical" evidence="6">
    <location>
        <begin position="146"/>
        <end position="165"/>
    </location>
</feature>
<feature type="transmembrane region" description="Helical" evidence="6">
    <location>
        <begin position="384"/>
        <end position="405"/>
    </location>
</feature>
<feature type="domain" description="Major facilitator superfamily (MFS) profile" evidence="7">
    <location>
        <begin position="81"/>
        <end position="583"/>
    </location>
</feature>
<feature type="transmembrane region" description="Helical" evidence="6">
    <location>
        <begin position="554"/>
        <end position="574"/>
    </location>
</feature>
<keyword evidence="4 6" id="KW-0472">Membrane</keyword>
<name>A0AAE0M6H9_9PEZI</name>
<feature type="transmembrane region" description="Helical" evidence="6">
    <location>
        <begin position="204"/>
        <end position="226"/>
    </location>
</feature>
<organism evidence="8 9">
    <name type="scientific">Cercophora scortea</name>
    <dbReference type="NCBI Taxonomy" id="314031"/>
    <lineage>
        <taxon>Eukaryota</taxon>
        <taxon>Fungi</taxon>
        <taxon>Dikarya</taxon>
        <taxon>Ascomycota</taxon>
        <taxon>Pezizomycotina</taxon>
        <taxon>Sordariomycetes</taxon>
        <taxon>Sordariomycetidae</taxon>
        <taxon>Sordariales</taxon>
        <taxon>Lasiosphaeriaceae</taxon>
        <taxon>Cercophora</taxon>
    </lineage>
</organism>
<feature type="transmembrane region" description="Helical" evidence="6">
    <location>
        <begin position="280"/>
        <end position="300"/>
    </location>
</feature>
<evidence type="ECO:0000256" key="4">
    <source>
        <dbReference type="ARBA" id="ARBA00023136"/>
    </source>
</evidence>
<feature type="transmembrane region" description="Helical" evidence="6">
    <location>
        <begin position="347"/>
        <end position="372"/>
    </location>
</feature>
<dbReference type="InterPro" id="IPR020846">
    <property type="entry name" value="MFS_dom"/>
</dbReference>
<dbReference type="PANTHER" id="PTHR23501">
    <property type="entry name" value="MAJOR FACILITATOR SUPERFAMILY"/>
    <property type="match status" value="1"/>
</dbReference>
<dbReference type="PANTHER" id="PTHR23501:SF33">
    <property type="entry name" value="MAJOR FACILITATOR SUPERFAMILY (MFS) PROFILE DOMAIN-CONTAINING PROTEIN"/>
    <property type="match status" value="1"/>
</dbReference>
<accession>A0AAE0M6H9</accession>
<evidence type="ECO:0000256" key="3">
    <source>
        <dbReference type="ARBA" id="ARBA00022989"/>
    </source>
</evidence>
<feature type="transmembrane region" description="Helical" evidence="6">
    <location>
        <begin position="445"/>
        <end position="466"/>
    </location>
</feature>
<dbReference type="GO" id="GO:0000329">
    <property type="term" value="C:fungal-type vacuole membrane"/>
    <property type="evidence" value="ECO:0007669"/>
    <property type="project" value="TreeGrafter"/>
</dbReference>
<feature type="transmembrane region" description="Helical" evidence="6">
    <location>
        <begin position="81"/>
        <end position="106"/>
    </location>
</feature>
<feature type="compositionally biased region" description="Polar residues" evidence="5">
    <location>
        <begin position="28"/>
        <end position="41"/>
    </location>
</feature>
<reference evidence="8" key="1">
    <citation type="journal article" date="2023" name="Mol. Phylogenet. Evol.">
        <title>Genome-scale phylogeny and comparative genomics of the fungal order Sordariales.</title>
        <authorList>
            <person name="Hensen N."/>
            <person name="Bonometti L."/>
            <person name="Westerberg I."/>
            <person name="Brannstrom I.O."/>
            <person name="Guillou S."/>
            <person name="Cros-Aarteil S."/>
            <person name="Calhoun S."/>
            <person name="Haridas S."/>
            <person name="Kuo A."/>
            <person name="Mondo S."/>
            <person name="Pangilinan J."/>
            <person name="Riley R."/>
            <person name="LaButti K."/>
            <person name="Andreopoulos B."/>
            <person name="Lipzen A."/>
            <person name="Chen C."/>
            <person name="Yan M."/>
            <person name="Daum C."/>
            <person name="Ng V."/>
            <person name="Clum A."/>
            <person name="Steindorff A."/>
            <person name="Ohm R.A."/>
            <person name="Martin F."/>
            <person name="Silar P."/>
            <person name="Natvig D.O."/>
            <person name="Lalanne C."/>
            <person name="Gautier V."/>
            <person name="Ament-Velasquez S.L."/>
            <person name="Kruys A."/>
            <person name="Hutchinson M.I."/>
            <person name="Powell A.J."/>
            <person name="Barry K."/>
            <person name="Miller A.N."/>
            <person name="Grigoriev I.V."/>
            <person name="Debuchy R."/>
            <person name="Gladieux P."/>
            <person name="Hiltunen Thoren M."/>
            <person name="Johannesson H."/>
        </authorList>
    </citation>
    <scope>NUCLEOTIDE SEQUENCE</scope>
    <source>
        <strain evidence="8">SMH4131-1</strain>
    </source>
</reference>
<evidence type="ECO:0000313" key="8">
    <source>
        <dbReference type="EMBL" id="KAK3320358.1"/>
    </source>
</evidence>
<evidence type="ECO:0000256" key="1">
    <source>
        <dbReference type="ARBA" id="ARBA00004141"/>
    </source>
</evidence>
<keyword evidence="9" id="KW-1185">Reference proteome</keyword>
<keyword evidence="3 6" id="KW-1133">Transmembrane helix</keyword>
<keyword evidence="2 6" id="KW-0812">Transmembrane</keyword>
<feature type="transmembrane region" description="Helical" evidence="6">
    <location>
        <begin position="118"/>
        <end position="134"/>
    </location>
</feature>
<evidence type="ECO:0000313" key="9">
    <source>
        <dbReference type="Proteomes" id="UP001286456"/>
    </source>
</evidence>
<feature type="transmembrane region" description="Helical" evidence="6">
    <location>
        <begin position="478"/>
        <end position="498"/>
    </location>
</feature>
<comment type="subcellular location">
    <subcellularLocation>
        <location evidence="1">Membrane</location>
        <topology evidence="1">Multi-pass membrane protein</topology>
    </subcellularLocation>
</comment>
<sequence length="584" mass="62340">MVLRVDSAVAEPERAPLLEQVQNSYGGTFDSDSISTSSPTGTIVPRGAEPAKSIAEEEASLGDGETGAEEPGIGRSQVVKIIGVLLIGIFVGHADSSILLATHGIIASEFNSLENSTWLITSFTLAGAATQTMYGKLSDIYGRKPLVISAYIIFIIGCFIVGIGQTMGQVILGRVISGAGSAGMGALVSVLITDLLPIREVAQWRAYINLVATLGRSVGGPLGGWLADAIGWRWSFLGQVPVVGLSIVLCTIYLPSHAESLKEPEDPTVTRKSKFNRIDFKGSFVFAIMVLALLLPIELGGSQLPWTHPIILSLFALSALLLVLFIKIEQRAPEPILPLEIFHRRDAVLSFVILGLQTAAQLGLMFSVPIYFQITSKTSTSAAGAHLIPAVFGNAVGGLASGLLIKRSGRYKSLVLLAVVTSSLSYLLLMLRWHGNTNWLESLYILPSGLGTGIAQSALFISLQVVIDPAHMAPAISFMYLSTTVFITIGLPLSNAIMHAPLRWGLQNRLLALGMSGAEIRKIVARAISDLEYVGSTTGAVHKVIVASYVDGLWWSHGFSFLCSATALVLALLLKEKRLDTVRV</sequence>
<dbReference type="Pfam" id="PF07690">
    <property type="entry name" value="MFS_1"/>
    <property type="match status" value="1"/>
</dbReference>
<dbReference type="GO" id="GO:0015174">
    <property type="term" value="F:basic amino acid transmembrane transporter activity"/>
    <property type="evidence" value="ECO:0007669"/>
    <property type="project" value="TreeGrafter"/>
</dbReference>
<dbReference type="InterPro" id="IPR011701">
    <property type="entry name" value="MFS"/>
</dbReference>
<evidence type="ECO:0000259" key="7">
    <source>
        <dbReference type="PROSITE" id="PS50850"/>
    </source>
</evidence>
<dbReference type="InterPro" id="IPR036259">
    <property type="entry name" value="MFS_trans_sf"/>
</dbReference>
<feature type="transmembrane region" description="Helical" evidence="6">
    <location>
        <begin position="414"/>
        <end position="433"/>
    </location>
</feature>
<feature type="transmembrane region" description="Helical" evidence="6">
    <location>
        <begin position="232"/>
        <end position="254"/>
    </location>
</feature>
<feature type="region of interest" description="Disordered" evidence="5">
    <location>
        <begin position="28"/>
        <end position="49"/>
    </location>
</feature>
<dbReference type="Gene3D" id="1.20.1250.20">
    <property type="entry name" value="MFS general substrate transporter like domains"/>
    <property type="match status" value="1"/>
</dbReference>
<protein>
    <submittedName>
        <fullName evidence="8">Major facilitator superfamily domain-containing protein</fullName>
    </submittedName>
</protein>
<reference evidence="8" key="2">
    <citation type="submission" date="2023-06" db="EMBL/GenBank/DDBJ databases">
        <authorList>
            <consortium name="Lawrence Berkeley National Laboratory"/>
            <person name="Haridas S."/>
            <person name="Hensen N."/>
            <person name="Bonometti L."/>
            <person name="Westerberg I."/>
            <person name="Brannstrom I.O."/>
            <person name="Guillou S."/>
            <person name="Cros-Aarteil S."/>
            <person name="Calhoun S."/>
            <person name="Kuo A."/>
            <person name="Mondo S."/>
            <person name="Pangilinan J."/>
            <person name="Riley R."/>
            <person name="Labutti K."/>
            <person name="Andreopoulos B."/>
            <person name="Lipzen A."/>
            <person name="Chen C."/>
            <person name="Yanf M."/>
            <person name="Daum C."/>
            <person name="Ng V."/>
            <person name="Clum A."/>
            <person name="Steindorff A."/>
            <person name="Ohm R."/>
            <person name="Martin F."/>
            <person name="Silar P."/>
            <person name="Natvig D."/>
            <person name="Lalanne C."/>
            <person name="Gautier V."/>
            <person name="Ament-Velasquez S.L."/>
            <person name="Kruys A."/>
            <person name="Hutchinson M.I."/>
            <person name="Powell A.J."/>
            <person name="Barry K."/>
            <person name="Miller A.N."/>
            <person name="Grigoriev I.V."/>
            <person name="Debuchy R."/>
            <person name="Gladieux P."/>
            <person name="Thoren M.H."/>
            <person name="Johannesson H."/>
        </authorList>
    </citation>
    <scope>NUCLEOTIDE SEQUENCE</scope>
    <source>
        <strain evidence="8">SMH4131-1</strain>
    </source>
</reference>
<dbReference type="Proteomes" id="UP001286456">
    <property type="component" value="Unassembled WGS sequence"/>
</dbReference>
<proteinExistence type="predicted"/>
<dbReference type="AlphaFoldDB" id="A0AAE0M6H9"/>
<comment type="caution">
    <text evidence="8">The sequence shown here is derived from an EMBL/GenBank/DDBJ whole genome shotgun (WGS) entry which is preliminary data.</text>
</comment>
<evidence type="ECO:0000256" key="5">
    <source>
        <dbReference type="SAM" id="MobiDB-lite"/>
    </source>
</evidence>
<gene>
    <name evidence="8" type="ORF">B0T19DRAFT_286288</name>
</gene>